<keyword evidence="1" id="KW-0732">Signal</keyword>
<keyword evidence="3" id="KW-1185">Reference proteome</keyword>
<reference evidence="2" key="2">
    <citation type="submission" date="2021-09" db="EMBL/GenBank/DDBJ databases">
        <authorList>
            <person name="Jia N."/>
            <person name="Wang J."/>
            <person name="Shi W."/>
            <person name="Du L."/>
            <person name="Sun Y."/>
            <person name="Zhan W."/>
            <person name="Jiang J."/>
            <person name="Wang Q."/>
            <person name="Zhang B."/>
            <person name="Ji P."/>
            <person name="Sakyi L.B."/>
            <person name="Cui X."/>
            <person name="Yuan T."/>
            <person name="Jiang B."/>
            <person name="Yang W."/>
            <person name="Lam T.T.-Y."/>
            <person name="Chang Q."/>
            <person name="Ding S."/>
            <person name="Wang X."/>
            <person name="Zhu J."/>
            <person name="Ruan X."/>
            <person name="Zhao L."/>
            <person name="Wei J."/>
            <person name="Que T."/>
            <person name="Du C."/>
            <person name="Cheng J."/>
            <person name="Dai P."/>
            <person name="Han X."/>
            <person name="Huang E."/>
            <person name="Gao Y."/>
            <person name="Liu J."/>
            <person name="Shao H."/>
            <person name="Ye R."/>
            <person name="Li L."/>
            <person name="Wei W."/>
            <person name="Wang X."/>
            <person name="Wang C."/>
            <person name="Huo Q."/>
            <person name="Li W."/>
            <person name="Guo W."/>
            <person name="Chen H."/>
            <person name="Chen S."/>
            <person name="Zhou L."/>
            <person name="Zhou L."/>
            <person name="Ni X."/>
            <person name="Tian J."/>
            <person name="Zhou Y."/>
            <person name="Sheng Y."/>
            <person name="Liu T."/>
            <person name="Pan Y."/>
            <person name="Xia L."/>
            <person name="Li J."/>
            <person name="Zhao F."/>
            <person name="Cao W."/>
        </authorList>
    </citation>
    <scope>NUCLEOTIDE SEQUENCE</scope>
    <source>
        <strain evidence="2">Rsan-2018</strain>
        <tissue evidence="2">Larvae</tissue>
    </source>
</reference>
<protein>
    <recommendedName>
        <fullName evidence="4">Secreted protein</fullName>
    </recommendedName>
</protein>
<name>A0A9D4PAW1_RHISA</name>
<evidence type="ECO:0000313" key="2">
    <source>
        <dbReference type="EMBL" id="KAH7932064.1"/>
    </source>
</evidence>
<dbReference type="EMBL" id="JABSTV010001746">
    <property type="protein sequence ID" value="KAH7932064.1"/>
    <property type="molecule type" value="Genomic_DNA"/>
</dbReference>
<organism evidence="2 3">
    <name type="scientific">Rhipicephalus sanguineus</name>
    <name type="common">Brown dog tick</name>
    <name type="synonym">Ixodes sanguineus</name>
    <dbReference type="NCBI Taxonomy" id="34632"/>
    <lineage>
        <taxon>Eukaryota</taxon>
        <taxon>Metazoa</taxon>
        <taxon>Ecdysozoa</taxon>
        <taxon>Arthropoda</taxon>
        <taxon>Chelicerata</taxon>
        <taxon>Arachnida</taxon>
        <taxon>Acari</taxon>
        <taxon>Parasitiformes</taxon>
        <taxon>Ixodida</taxon>
        <taxon>Ixodoidea</taxon>
        <taxon>Ixodidae</taxon>
        <taxon>Rhipicephalinae</taxon>
        <taxon>Rhipicephalus</taxon>
        <taxon>Rhipicephalus</taxon>
    </lineage>
</organism>
<gene>
    <name evidence="2" type="ORF">HPB52_024923</name>
</gene>
<evidence type="ECO:0000256" key="1">
    <source>
        <dbReference type="SAM" id="SignalP"/>
    </source>
</evidence>
<proteinExistence type="predicted"/>
<reference evidence="2" key="1">
    <citation type="journal article" date="2020" name="Cell">
        <title>Large-Scale Comparative Analyses of Tick Genomes Elucidate Their Genetic Diversity and Vector Capacities.</title>
        <authorList>
            <consortium name="Tick Genome and Microbiome Consortium (TIGMIC)"/>
            <person name="Jia N."/>
            <person name="Wang J."/>
            <person name="Shi W."/>
            <person name="Du L."/>
            <person name="Sun Y."/>
            <person name="Zhan W."/>
            <person name="Jiang J.F."/>
            <person name="Wang Q."/>
            <person name="Zhang B."/>
            <person name="Ji P."/>
            <person name="Bell-Sakyi L."/>
            <person name="Cui X.M."/>
            <person name="Yuan T.T."/>
            <person name="Jiang B.G."/>
            <person name="Yang W.F."/>
            <person name="Lam T.T."/>
            <person name="Chang Q.C."/>
            <person name="Ding S.J."/>
            <person name="Wang X.J."/>
            <person name="Zhu J.G."/>
            <person name="Ruan X.D."/>
            <person name="Zhao L."/>
            <person name="Wei J.T."/>
            <person name="Ye R.Z."/>
            <person name="Que T.C."/>
            <person name="Du C.H."/>
            <person name="Zhou Y.H."/>
            <person name="Cheng J.X."/>
            <person name="Dai P.F."/>
            <person name="Guo W.B."/>
            <person name="Han X.H."/>
            <person name="Huang E.J."/>
            <person name="Li L.F."/>
            <person name="Wei W."/>
            <person name="Gao Y.C."/>
            <person name="Liu J.Z."/>
            <person name="Shao H.Z."/>
            <person name="Wang X."/>
            <person name="Wang C.C."/>
            <person name="Yang T.C."/>
            <person name="Huo Q.B."/>
            <person name="Li W."/>
            <person name="Chen H.Y."/>
            <person name="Chen S.E."/>
            <person name="Zhou L.G."/>
            <person name="Ni X.B."/>
            <person name="Tian J.H."/>
            <person name="Sheng Y."/>
            <person name="Liu T."/>
            <person name="Pan Y.S."/>
            <person name="Xia L.Y."/>
            <person name="Li J."/>
            <person name="Zhao F."/>
            <person name="Cao W.C."/>
        </authorList>
    </citation>
    <scope>NUCLEOTIDE SEQUENCE</scope>
    <source>
        <strain evidence="2">Rsan-2018</strain>
    </source>
</reference>
<feature type="chain" id="PRO_5038932062" description="Secreted protein" evidence="1">
    <location>
        <begin position="29"/>
        <end position="126"/>
    </location>
</feature>
<feature type="signal peptide" evidence="1">
    <location>
        <begin position="1"/>
        <end position="28"/>
    </location>
</feature>
<dbReference type="Proteomes" id="UP000821837">
    <property type="component" value="Unassembled WGS sequence"/>
</dbReference>
<evidence type="ECO:0008006" key="4">
    <source>
        <dbReference type="Google" id="ProtNLM"/>
    </source>
</evidence>
<sequence>MARAYQPLLFAMQFLGLASFGLPELALGGPAGSTPLLGTVVPSHTPLGLRPAPSTCIPRHARLRAPCAHTIKSTPVNYHRLSSFHPAILARVPVPHRQRRRPFRQDRIYCLAIACAPLVGSAARQR</sequence>
<evidence type="ECO:0000313" key="3">
    <source>
        <dbReference type="Proteomes" id="UP000821837"/>
    </source>
</evidence>
<dbReference type="AlphaFoldDB" id="A0A9D4PAW1"/>
<accession>A0A9D4PAW1</accession>
<comment type="caution">
    <text evidence="2">The sequence shown here is derived from an EMBL/GenBank/DDBJ whole genome shotgun (WGS) entry which is preliminary data.</text>
</comment>